<proteinExistence type="predicted"/>
<keyword evidence="2" id="KW-1185">Reference proteome</keyword>
<comment type="caution">
    <text evidence="1">The sequence shown here is derived from an EMBL/GenBank/DDBJ whole genome shotgun (WGS) entry which is preliminary data.</text>
</comment>
<name>A0A392QKA1_9FABA</name>
<reference evidence="1 2" key="1">
    <citation type="journal article" date="2018" name="Front. Plant Sci.">
        <title>Red Clover (Trifolium pratense) and Zigzag Clover (T. medium) - A Picture of Genomic Similarities and Differences.</title>
        <authorList>
            <person name="Dluhosova J."/>
            <person name="Istvanek J."/>
            <person name="Nedelnik J."/>
            <person name="Repkova J."/>
        </authorList>
    </citation>
    <scope>NUCLEOTIDE SEQUENCE [LARGE SCALE GENOMIC DNA]</scope>
    <source>
        <strain evidence="2">cv. 10/8</strain>
        <tissue evidence="1">Leaf</tissue>
    </source>
</reference>
<protein>
    <submittedName>
        <fullName evidence="1">Uncharacterized protein</fullName>
    </submittedName>
</protein>
<sequence length="46" mass="5178">MSEDGPRVIIRDGEVRLLIELCQIGNSVSQSAVQHLVLRRTFQLSL</sequence>
<organism evidence="1 2">
    <name type="scientific">Trifolium medium</name>
    <dbReference type="NCBI Taxonomy" id="97028"/>
    <lineage>
        <taxon>Eukaryota</taxon>
        <taxon>Viridiplantae</taxon>
        <taxon>Streptophyta</taxon>
        <taxon>Embryophyta</taxon>
        <taxon>Tracheophyta</taxon>
        <taxon>Spermatophyta</taxon>
        <taxon>Magnoliopsida</taxon>
        <taxon>eudicotyledons</taxon>
        <taxon>Gunneridae</taxon>
        <taxon>Pentapetalae</taxon>
        <taxon>rosids</taxon>
        <taxon>fabids</taxon>
        <taxon>Fabales</taxon>
        <taxon>Fabaceae</taxon>
        <taxon>Papilionoideae</taxon>
        <taxon>50 kb inversion clade</taxon>
        <taxon>NPAAA clade</taxon>
        <taxon>Hologalegina</taxon>
        <taxon>IRL clade</taxon>
        <taxon>Trifolieae</taxon>
        <taxon>Trifolium</taxon>
    </lineage>
</organism>
<dbReference type="AlphaFoldDB" id="A0A392QKA1"/>
<feature type="non-terminal residue" evidence="1">
    <location>
        <position position="46"/>
    </location>
</feature>
<evidence type="ECO:0000313" key="1">
    <source>
        <dbReference type="EMBL" id="MCI24337.1"/>
    </source>
</evidence>
<dbReference type="Proteomes" id="UP000265520">
    <property type="component" value="Unassembled WGS sequence"/>
</dbReference>
<accession>A0A392QKA1</accession>
<dbReference type="EMBL" id="LXQA010140864">
    <property type="protein sequence ID" value="MCI24337.1"/>
    <property type="molecule type" value="Genomic_DNA"/>
</dbReference>
<evidence type="ECO:0000313" key="2">
    <source>
        <dbReference type="Proteomes" id="UP000265520"/>
    </source>
</evidence>